<dbReference type="Gene3D" id="1.10.1740.10">
    <property type="match status" value="1"/>
</dbReference>
<dbReference type="InterPro" id="IPR007627">
    <property type="entry name" value="RNA_pol_sigma70_r2"/>
</dbReference>
<comment type="similarity">
    <text evidence="1">Belongs to the sigma-70 factor family. ECF subfamily.</text>
</comment>
<dbReference type="PROSITE" id="PS50937">
    <property type="entry name" value="HTH_MERR_2"/>
    <property type="match status" value="1"/>
</dbReference>
<dbReference type="InterPro" id="IPR013324">
    <property type="entry name" value="RNA_pol_sigma_r3/r4-like"/>
</dbReference>
<dbReference type="PANTHER" id="PTHR43133:SF8">
    <property type="entry name" value="RNA POLYMERASE SIGMA FACTOR HI_1459-RELATED"/>
    <property type="match status" value="1"/>
</dbReference>
<gene>
    <name evidence="7" type="ORF">C0630_14730</name>
</gene>
<dbReference type="GO" id="GO:0016987">
    <property type="term" value="F:sigma factor activity"/>
    <property type="evidence" value="ECO:0007669"/>
    <property type="project" value="UniProtKB-KW"/>
</dbReference>
<dbReference type="SUPFAM" id="SSF88659">
    <property type="entry name" value="Sigma3 and sigma4 domains of RNA polymerase sigma factors"/>
    <property type="match status" value="1"/>
</dbReference>
<evidence type="ECO:0000256" key="3">
    <source>
        <dbReference type="ARBA" id="ARBA00023082"/>
    </source>
</evidence>
<dbReference type="CDD" id="cd06171">
    <property type="entry name" value="Sigma70_r4"/>
    <property type="match status" value="1"/>
</dbReference>
<evidence type="ECO:0000259" key="6">
    <source>
        <dbReference type="PROSITE" id="PS50937"/>
    </source>
</evidence>
<dbReference type="InterPro" id="IPR000551">
    <property type="entry name" value="MerR-type_HTH_dom"/>
</dbReference>
<dbReference type="EMBL" id="PKUN01000023">
    <property type="protein sequence ID" value="PLX60693.1"/>
    <property type="molecule type" value="Genomic_DNA"/>
</dbReference>
<dbReference type="Pfam" id="PF04542">
    <property type="entry name" value="Sigma70_r2"/>
    <property type="match status" value="1"/>
</dbReference>
<sequence>MIAIEHHIPGQADDLRQFSDEDCVAFLKAGNSAAFPELMRRYQNRIYTYVLRMISCPDDAMDICQTTFISAYRNLEKWQPNALFRTWLFRIASNSAIDYLRRNKLYTQVPIESLNHTLIDAMDPERQYMSSARCTTMIKLIQQIPPVFRQALLLRELEGMSYADIAQALDISEGTVKSRIARARYGLVSGLDQIDDVESNQ</sequence>
<name>A0A2N6CU54_9GAMM</name>
<dbReference type="RefSeq" id="WP_051301800.1">
    <property type="nucleotide sequence ID" value="NZ_CAXXYC010000004.1"/>
</dbReference>
<evidence type="ECO:0000256" key="1">
    <source>
        <dbReference type="ARBA" id="ARBA00010641"/>
    </source>
</evidence>
<keyword evidence="5" id="KW-0804">Transcription</keyword>
<evidence type="ECO:0000256" key="4">
    <source>
        <dbReference type="ARBA" id="ARBA00023125"/>
    </source>
</evidence>
<organism evidence="7 8">
    <name type="scientific">Sedimenticola selenatireducens</name>
    <dbReference type="NCBI Taxonomy" id="191960"/>
    <lineage>
        <taxon>Bacteria</taxon>
        <taxon>Pseudomonadati</taxon>
        <taxon>Pseudomonadota</taxon>
        <taxon>Gammaproteobacteria</taxon>
        <taxon>Chromatiales</taxon>
        <taxon>Sedimenticolaceae</taxon>
        <taxon>Sedimenticola</taxon>
    </lineage>
</organism>
<feature type="domain" description="HTH merR-type" evidence="6">
    <location>
        <begin position="148"/>
        <end position="171"/>
    </location>
</feature>
<proteinExistence type="inferred from homology"/>
<evidence type="ECO:0000256" key="5">
    <source>
        <dbReference type="ARBA" id="ARBA00023163"/>
    </source>
</evidence>
<keyword evidence="2" id="KW-0805">Transcription regulation</keyword>
<dbReference type="InterPro" id="IPR014284">
    <property type="entry name" value="RNA_pol_sigma-70_dom"/>
</dbReference>
<protein>
    <submittedName>
        <fullName evidence="7">RNA polymerase sigma factor SigY</fullName>
    </submittedName>
</protein>
<dbReference type="GO" id="GO:0003677">
    <property type="term" value="F:DNA binding"/>
    <property type="evidence" value="ECO:0007669"/>
    <property type="project" value="UniProtKB-KW"/>
</dbReference>
<dbReference type="NCBIfam" id="TIGR02937">
    <property type="entry name" value="sigma70-ECF"/>
    <property type="match status" value="1"/>
</dbReference>
<evidence type="ECO:0000313" key="8">
    <source>
        <dbReference type="Proteomes" id="UP000235015"/>
    </source>
</evidence>
<keyword evidence="3" id="KW-0731">Sigma factor</keyword>
<dbReference type="Gene3D" id="1.10.10.10">
    <property type="entry name" value="Winged helix-like DNA-binding domain superfamily/Winged helix DNA-binding domain"/>
    <property type="match status" value="1"/>
</dbReference>
<dbReference type="AlphaFoldDB" id="A0A2N6CU54"/>
<dbReference type="STRING" id="1111735.GCA_000428045_02068"/>
<dbReference type="Proteomes" id="UP000235015">
    <property type="component" value="Unassembled WGS sequence"/>
</dbReference>
<dbReference type="SUPFAM" id="SSF88946">
    <property type="entry name" value="Sigma2 domain of RNA polymerase sigma factors"/>
    <property type="match status" value="1"/>
</dbReference>
<reference evidence="7 8" key="1">
    <citation type="submission" date="2017-11" db="EMBL/GenBank/DDBJ databases">
        <title>Genome-resolved metagenomics identifies genetic mobility, metabolic interactions, and unexpected diversity in perchlorate-reducing communities.</title>
        <authorList>
            <person name="Barnum T.P."/>
            <person name="Figueroa I.A."/>
            <person name="Carlstrom C.I."/>
            <person name="Lucas L.N."/>
            <person name="Engelbrektson A.L."/>
            <person name="Coates J.D."/>
        </authorList>
    </citation>
    <scope>NUCLEOTIDE SEQUENCE [LARGE SCALE GENOMIC DNA]</scope>
    <source>
        <strain evidence="7">BM301</strain>
    </source>
</reference>
<dbReference type="PANTHER" id="PTHR43133">
    <property type="entry name" value="RNA POLYMERASE ECF-TYPE SIGMA FACTO"/>
    <property type="match status" value="1"/>
</dbReference>
<dbReference type="InterPro" id="IPR013325">
    <property type="entry name" value="RNA_pol_sigma_r2"/>
</dbReference>
<comment type="caution">
    <text evidence="7">The sequence shown here is derived from an EMBL/GenBank/DDBJ whole genome shotgun (WGS) entry which is preliminary data.</text>
</comment>
<dbReference type="InterPro" id="IPR039425">
    <property type="entry name" value="RNA_pol_sigma-70-like"/>
</dbReference>
<dbReference type="Pfam" id="PF08281">
    <property type="entry name" value="Sigma70_r4_2"/>
    <property type="match status" value="1"/>
</dbReference>
<dbReference type="GO" id="GO:0006352">
    <property type="term" value="P:DNA-templated transcription initiation"/>
    <property type="evidence" value="ECO:0007669"/>
    <property type="project" value="InterPro"/>
</dbReference>
<keyword evidence="4" id="KW-0238">DNA-binding</keyword>
<accession>A0A2N6CU54</accession>
<dbReference type="InterPro" id="IPR013249">
    <property type="entry name" value="RNA_pol_sigma70_r4_t2"/>
</dbReference>
<dbReference type="InterPro" id="IPR036388">
    <property type="entry name" value="WH-like_DNA-bd_sf"/>
</dbReference>
<evidence type="ECO:0000313" key="7">
    <source>
        <dbReference type="EMBL" id="PLX60693.1"/>
    </source>
</evidence>
<evidence type="ECO:0000256" key="2">
    <source>
        <dbReference type="ARBA" id="ARBA00023015"/>
    </source>
</evidence>